<dbReference type="PANTHER" id="PTHR43280:SF2">
    <property type="entry name" value="HTH-TYPE TRANSCRIPTIONAL REGULATOR EXSA"/>
    <property type="match status" value="1"/>
</dbReference>
<sequence>MNRLFEPVYFDQNFLFWDYGIRIENNFKGYYHWHQCCEFLLVHQGQGTVVVNQHTFEIKRGMFFFFQPYQLHQVYADVSPEHPYVRSIFYADPLLIENQLRSFPSRHSRFEALWRSPNRANAYDLGHDVERMEWIFEQYEHAKRRGMREDIEELTLLFLQMINILPESDSNGSRKEIELKAKRALRYSETVMRWIEEHYHEEVSLEQLAEEIHLSPNYISRLFRQETGSNITDYLTARRIKQACRLLETTHLPVEQVGNEAGFGNVSYFIQLFKKVVGTTPLKYRHSKIQMHQDK</sequence>
<dbReference type="InterPro" id="IPR001387">
    <property type="entry name" value="Cro/C1-type_HTH"/>
</dbReference>
<comment type="caution">
    <text evidence="5">The sequence shown here is derived from an EMBL/GenBank/DDBJ whole genome shotgun (WGS) entry which is preliminary data.</text>
</comment>
<dbReference type="InterPro" id="IPR009057">
    <property type="entry name" value="Homeodomain-like_sf"/>
</dbReference>
<protein>
    <submittedName>
        <fullName evidence="5">Helix-turn-helix transcriptional regulator</fullName>
    </submittedName>
</protein>
<dbReference type="InterPro" id="IPR014710">
    <property type="entry name" value="RmlC-like_jellyroll"/>
</dbReference>
<dbReference type="EMBL" id="JACVVD010000004">
    <property type="protein sequence ID" value="MBD0381493.1"/>
    <property type="molecule type" value="Genomic_DNA"/>
</dbReference>
<keyword evidence="2" id="KW-0238">DNA-binding</keyword>
<dbReference type="GO" id="GO:0043565">
    <property type="term" value="F:sequence-specific DNA binding"/>
    <property type="evidence" value="ECO:0007669"/>
    <property type="project" value="InterPro"/>
</dbReference>
<evidence type="ECO:0000259" key="4">
    <source>
        <dbReference type="PROSITE" id="PS01124"/>
    </source>
</evidence>
<dbReference type="SMART" id="SM00342">
    <property type="entry name" value="HTH_ARAC"/>
    <property type="match status" value="1"/>
</dbReference>
<dbReference type="Pfam" id="PF02311">
    <property type="entry name" value="AraC_binding"/>
    <property type="match status" value="1"/>
</dbReference>
<dbReference type="Gene3D" id="2.60.120.10">
    <property type="entry name" value="Jelly Rolls"/>
    <property type="match status" value="1"/>
</dbReference>
<feature type="domain" description="HTH araC/xylS-type" evidence="4">
    <location>
        <begin position="189"/>
        <end position="287"/>
    </location>
</feature>
<dbReference type="InterPro" id="IPR018062">
    <property type="entry name" value="HTH_AraC-typ_CS"/>
</dbReference>
<evidence type="ECO:0000256" key="1">
    <source>
        <dbReference type="ARBA" id="ARBA00023015"/>
    </source>
</evidence>
<organism evidence="5 6">
    <name type="scientific">Paenibacillus sedimenti</name>
    <dbReference type="NCBI Taxonomy" id="2770274"/>
    <lineage>
        <taxon>Bacteria</taxon>
        <taxon>Bacillati</taxon>
        <taxon>Bacillota</taxon>
        <taxon>Bacilli</taxon>
        <taxon>Bacillales</taxon>
        <taxon>Paenibacillaceae</taxon>
        <taxon>Paenibacillus</taxon>
    </lineage>
</organism>
<dbReference type="InterPro" id="IPR018060">
    <property type="entry name" value="HTH_AraC"/>
</dbReference>
<dbReference type="InterPro" id="IPR020449">
    <property type="entry name" value="Tscrpt_reg_AraC-type_HTH"/>
</dbReference>
<dbReference type="PANTHER" id="PTHR43280">
    <property type="entry name" value="ARAC-FAMILY TRANSCRIPTIONAL REGULATOR"/>
    <property type="match status" value="1"/>
</dbReference>
<dbReference type="InterPro" id="IPR003313">
    <property type="entry name" value="AraC-bd"/>
</dbReference>
<dbReference type="RefSeq" id="WP_188175261.1">
    <property type="nucleotide sequence ID" value="NZ_JACVVD010000004.1"/>
</dbReference>
<dbReference type="Proteomes" id="UP000650466">
    <property type="component" value="Unassembled WGS sequence"/>
</dbReference>
<reference evidence="5" key="1">
    <citation type="submission" date="2020-09" db="EMBL/GenBank/DDBJ databases">
        <title>Draft Genome Sequence of Paenibacillus sp. WST5.</title>
        <authorList>
            <person name="Bao Z."/>
        </authorList>
    </citation>
    <scope>NUCLEOTIDE SEQUENCE</scope>
    <source>
        <strain evidence="5">WST5</strain>
    </source>
</reference>
<dbReference type="SUPFAM" id="SSF46689">
    <property type="entry name" value="Homeodomain-like"/>
    <property type="match status" value="2"/>
</dbReference>
<dbReference type="PROSITE" id="PS01124">
    <property type="entry name" value="HTH_ARAC_FAMILY_2"/>
    <property type="match status" value="1"/>
</dbReference>
<proteinExistence type="predicted"/>
<keyword evidence="3" id="KW-0804">Transcription</keyword>
<gene>
    <name evidence="5" type="ORF">ICC18_15300</name>
</gene>
<keyword evidence="6" id="KW-1185">Reference proteome</keyword>
<dbReference type="InterPro" id="IPR037923">
    <property type="entry name" value="HTH-like"/>
</dbReference>
<dbReference type="AlphaFoldDB" id="A0A926QK89"/>
<evidence type="ECO:0000256" key="2">
    <source>
        <dbReference type="ARBA" id="ARBA00023125"/>
    </source>
</evidence>
<evidence type="ECO:0000256" key="3">
    <source>
        <dbReference type="ARBA" id="ARBA00023163"/>
    </source>
</evidence>
<dbReference type="CDD" id="cd00093">
    <property type="entry name" value="HTH_XRE"/>
    <property type="match status" value="1"/>
</dbReference>
<dbReference type="GO" id="GO:0003700">
    <property type="term" value="F:DNA-binding transcription factor activity"/>
    <property type="evidence" value="ECO:0007669"/>
    <property type="project" value="InterPro"/>
</dbReference>
<keyword evidence="1" id="KW-0805">Transcription regulation</keyword>
<dbReference type="SUPFAM" id="SSF51215">
    <property type="entry name" value="Regulatory protein AraC"/>
    <property type="match status" value="1"/>
</dbReference>
<evidence type="ECO:0000313" key="5">
    <source>
        <dbReference type="EMBL" id="MBD0381493.1"/>
    </source>
</evidence>
<accession>A0A926QK89</accession>
<dbReference type="Gene3D" id="1.10.10.60">
    <property type="entry name" value="Homeodomain-like"/>
    <property type="match status" value="2"/>
</dbReference>
<dbReference type="Pfam" id="PF12833">
    <property type="entry name" value="HTH_18"/>
    <property type="match status" value="1"/>
</dbReference>
<dbReference type="PRINTS" id="PR00032">
    <property type="entry name" value="HTHARAC"/>
</dbReference>
<name>A0A926QK89_9BACL</name>
<evidence type="ECO:0000313" key="6">
    <source>
        <dbReference type="Proteomes" id="UP000650466"/>
    </source>
</evidence>
<dbReference type="PROSITE" id="PS00041">
    <property type="entry name" value="HTH_ARAC_FAMILY_1"/>
    <property type="match status" value="1"/>
</dbReference>